<reference evidence="4 5" key="2">
    <citation type="journal article" date="2013" name="IMA Fungus">
        <title>IMA Genome-F 1: Ceratocystis fimbriata: Draft nuclear genome sequence for the plant pathogen, Ceratocystis fimbriata.</title>
        <authorList>
            <person name="Wilken P.M."/>
            <person name="Steenkamp E.T."/>
            <person name="Wingfield M.J."/>
            <person name="de Beer Z.W."/>
            <person name="Wingfield B.D."/>
        </authorList>
    </citation>
    <scope>NUCLEOTIDE SEQUENCE [LARGE SCALE GENOMIC DNA]</scope>
    <source>
        <strain evidence="4 5">CBS 114723</strain>
    </source>
</reference>
<feature type="compositionally biased region" description="Basic and acidic residues" evidence="1">
    <location>
        <begin position="348"/>
        <end position="363"/>
    </location>
</feature>
<keyword evidence="2" id="KW-0812">Transmembrane</keyword>
<feature type="transmembrane region" description="Helical" evidence="2">
    <location>
        <begin position="217"/>
        <end position="239"/>
    </location>
</feature>
<name>A0A2C5XAH8_9PEZI</name>
<dbReference type="Proteomes" id="UP000222788">
    <property type="component" value="Unassembled WGS sequence"/>
</dbReference>
<evidence type="ECO:0000256" key="2">
    <source>
        <dbReference type="SAM" id="Phobius"/>
    </source>
</evidence>
<evidence type="ECO:0000313" key="4">
    <source>
        <dbReference type="EMBL" id="PHH54547.1"/>
    </source>
</evidence>
<feature type="region of interest" description="Disordered" evidence="1">
    <location>
        <begin position="248"/>
        <end position="274"/>
    </location>
</feature>
<reference evidence="4 5" key="1">
    <citation type="journal article" date="2013" name="Fungal Biol.">
        <title>Analysis of microsatellite markers in the genome of the plant pathogen Ceratocystis fimbriata.</title>
        <authorList>
            <person name="Simpson M.C."/>
            <person name="Wilken P.M."/>
            <person name="Coetzee M.P."/>
            <person name="Wingfield M.J."/>
            <person name="Wingfield B.D."/>
        </authorList>
    </citation>
    <scope>NUCLEOTIDE SEQUENCE [LARGE SCALE GENOMIC DNA]</scope>
    <source>
        <strain evidence="4 5">CBS 114723</strain>
    </source>
</reference>
<dbReference type="EMBL" id="APWK03000024">
    <property type="protein sequence ID" value="PHH54547.1"/>
    <property type="molecule type" value="Genomic_DNA"/>
</dbReference>
<dbReference type="AlphaFoldDB" id="A0A2C5XAH8"/>
<keyword evidence="3" id="KW-0732">Signal</keyword>
<dbReference type="CDD" id="cd12087">
    <property type="entry name" value="TM_EGFR-like"/>
    <property type="match status" value="1"/>
</dbReference>
<evidence type="ECO:0000313" key="5">
    <source>
        <dbReference type="Proteomes" id="UP000222788"/>
    </source>
</evidence>
<feature type="signal peptide" evidence="3">
    <location>
        <begin position="1"/>
        <end position="18"/>
    </location>
</feature>
<gene>
    <name evidence="4" type="ORF">CFIMG_003541RA</name>
</gene>
<feature type="chain" id="PRO_5012315897" evidence="3">
    <location>
        <begin position="19"/>
        <end position="395"/>
    </location>
</feature>
<feature type="compositionally biased region" description="Polar residues" evidence="1">
    <location>
        <begin position="256"/>
        <end position="274"/>
    </location>
</feature>
<comment type="caution">
    <text evidence="4">The sequence shown here is derived from an EMBL/GenBank/DDBJ whole genome shotgun (WGS) entry which is preliminary data.</text>
</comment>
<sequence length="395" mass="41793">MAQLLLCIAILFTALIRAASIDNDASAVIGIYSTGTTVVTAKCTGENAQYTTWDGTVGCRWLSLPASDQLTTTSISRGLSCAALALPHPQALSTPAPMPSAAIMSFAEGDSVRLFASMTTRTVTCGGAGCGTLRVWDFDDGPTPVAGELGVLVTCLDDLALPPEAQNGVLYRNVQLATSMFSTLPAPSNSANASIASLSPESSESPTHTPHRISSGAIAGIAVGAIASLGLLITLLFFVRRICRRRHSSRPHSHSTIPGPQSSSPMPNAVQSGEKTPADYLSLTGAASELDSPKVSWALWRRVKATDVPQELPPNSRQAELPASVAMPLELDDTSYSLTMSSAVPGALERRAQERERSRREEQAGETADNTPVHPYDFYSPWDRSLGLQAERDGE</sequence>
<organism evidence="4 5">
    <name type="scientific">Ceratocystis fimbriata CBS 114723</name>
    <dbReference type="NCBI Taxonomy" id="1035309"/>
    <lineage>
        <taxon>Eukaryota</taxon>
        <taxon>Fungi</taxon>
        <taxon>Dikarya</taxon>
        <taxon>Ascomycota</taxon>
        <taxon>Pezizomycotina</taxon>
        <taxon>Sordariomycetes</taxon>
        <taxon>Hypocreomycetidae</taxon>
        <taxon>Microascales</taxon>
        <taxon>Ceratocystidaceae</taxon>
        <taxon>Ceratocystis</taxon>
    </lineage>
</organism>
<protein>
    <submittedName>
        <fullName evidence="4">Uncharacterized protein</fullName>
    </submittedName>
</protein>
<feature type="region of interest" description="Disordered" evidence="1">
    <location>
        <begin position="340"/>
        <end position="395"/>
    </location>
</feature>
<keyword evidence="2" id="KW-1133">Transmembrane helix</keyword>
<evidence type="ECO:0000256" key="1">
    <source>
        <dbReference type="SAM" id="MobiDB-lite"/>
    </source>
</evidence>
<accession>A0A2C5XAH8</accession>
<keyword evidence="5" id="KW-1185">Reference proteome</keyword>
<evidence type="ECO:0000256" key="3">
    <source>
        <dbReference type="SAM" id="SignalP"/>
    </source>
</evidence>
<feature type="region of interest" description="Disordered" evidence="1">
    <location>
        <begin position="192"/>
        <end position="211"/>
    </location>
</feature>
<proteinExistence type="predicted"/>
<keyword evidence="2" id="KW-0472">Membrane</keyword>